<gene>
    <name evidence="1" type="ORF">V565_154250</name>
</gene>
<sequence>MGGYEYLRKYARTDDTWQPSILPSTVGLARETIVAICARKDVSISMLQSVVSLTSHPLSLHLLGNPKLTQSCILRLSQGQQQDPSYPFGHEDGYLYFRVLVLATGVDLIIRNKLKYHQTINILLANERMEDLSVMLMEYVTGAVVELIYNKMADVCDSFIGWKPGTLIDLKPVMSKADAAILLEVLHRDRKGFLRAWAETHAPSLSPLLFVLWRCAKQTRMPSRWISFCEIHWRYSIVAGTDHIGTLDEYNKDAGQYYEIWLPKGRPVDLEDARTILHAFTQRMQSTSILYPLPDVPTMGAMLSFVTPRSGLIPGVEDLFIPLVRVVFDYFWISVAGKSLHTKFRLEAEDVATVVHPAFVMVEHLVKHTPTRAKEFVKELINLGIIELLSRGFALIKREPGLDEQAKFSPLIRVCHEFSNSLLRVGPPTYRESEFADTFVEWFKTLRYLRSQDSMLNTRTDHTNWYEMSNRAWVEIGDILEYDVQVPRGEAMSRGCAYSRCPDPDSVRGVRFECPCDKVVVYCGPRCYQMDWSLQLPFSHRCTCACD</sequence>
<keyword evidence="2" id="KW-1185">Reference proteome</keyword>
<proteinExistence type="predicted"/>
<reference evidence="1 2" key="1">
    <citation type="submission" date="2013-12" db="EMBL/GenBank/DDBJ databases">
        <authorList>
            <person name="Cubeta M."/>
            <person name="Pakala S."/>
            <person name="Fedorova N."/>
            <person name="Thomas E."/>
            <person name="Dean R."/>
            <person name="Jabaji S."/>
            <person name="Neate S."/>
            <person name="Toda T."/>
            <person name="Tavantzis S."/>
            <person name="Vilgalys R."/>
            <person name="Bharathan N."/>
            <person name="Pakala S."/>
            <person name="Losada L.S."/>
            <person name="Zafar N."/>
            <person name="Nierman W."/>
        </authorList>
    </citation>
    <scope>NUCLEOTIDE SEQUENCE [LARGE SCALE GENOMIC DNA]</scope>
    <source>
        <strain evidence="1 2">123E</strain>
    </source>
</reference>
<dbReference type="OrthoDB" id="3139538at2759"/>
<name>A0A074RQ60_9AGAM</name>
<evidence type="ECO:0000313" key="2">
    <source>
        <dbReference type="Proteomes" id="UP000027456"/>
    </source>
</evidence>
<organism evidence="1 2">
    <name type="scientific">Rhizoctonia solani 123E</name>
    <dbReference type="NCBI Taxonomy" id="1423351"/>
    <lineage>
        <taxon>Eukaryota</taxon>
        <taxon>Fungi</taxon>
        <taxon>Dikarya</taxon>
        <taxon>Basidiomycota</taxon>
        <taxon>Agaricomycotina</taxon>
        <taxon>Agaricomycetes</taxon>
        <taxon>Cantharellales</taxon>
        <taxon>Ceratobasidiaceae</taxon>
        <taxon>Rhizoctonia</taxon>
    </lineage>
</organism>
<dbReference type="EMBL" id="AZST01000730">
    <property type="protein sequence ID" value="KEP47480.1"/>
    <property type="molecule type" value="Genomic_DNA"/>
</dbReference>
<protein>
    <recommendedName>
        <fullName evidence="3">MYND finger protein</fullName>
    </recommendedName>
</protein>
<evidence type="ECO:0008006" key="3">
    <source>
        <dbReference type="Google" id="ProtNLM"/>
    </source>
</evidence>
<comment type="caution">
    <text evidence="1">The sequence shown here is derived from an EMBL/GenBank/DDBJ whole genome shotgun (WGS) entry which is preliminary data.</text>
</comment>
<accession>A0A074RQ60</accession>
<dbReference type="AlphaFoldDB" id="A0A074RQ60"/>
<dbReference type="HOGENOM" id="CLU_474195_0_0_1"/>
<evidence type="ECO:0000313" key="1">
    <source>
        <dbReference type="EMBL" id="KEP47480.1"/>
    </source>
</evidence>
<dbReference type="Proteomes" id="UP000027456">
    <property type="component" value="Unassembled WGS sequence"/>
</dbReference>